<reference evidence="1 2" key="1">
    <citation type="submission" date="2023-09" db="EMBL/GenBank/DDBJ databases">
        <authorList>
            <person name="Wang M."/>
        </authorList>
    </citation>
    <scope>NUCLEOTIDE SEQUENCE [LARGE SCALE GENOMIC DNA]</scope>
    <source>
        <strain evidence="1">GT-2023</strain>
        <tissue evidence="1">Liver</tissue>
    </source>
</reference>
<name>A0ABR3MQK7_9TELE</name>
<evidence type="ECO:0000313" key="2">
    <source>
        <dbReference type="Proteomes" id="UP001558613"/>
    </source>
</evidence>
<dbReference type="EMBL" id="JAYMGO010000010">
    <property type="protein sequence ID" value="KAL1266916.1"/>
    <property type="molecule type" value="Genomic_DNA"/>
</dbReference>
<proteinExistence type="predicted"/>
<accession>A0ABR3MQK7</accession>
<gene>
    <name evidence="1" type="ORF">QQF64_002591</name>
</gene>
<keyword evidence="2" id="KW-1185">Reference proteome</keyword>
<protein>
    <submittedName>
        <fullName evidence="1">Uncharacterized protein</fullName>
    </submittedName>
</protein>
<sequence length="109" mass="12187">MLQLNTLTHSGSVRQLPVRVASNLVPPLLSIMGTICSYRNQPSRLLPPLPLHPAPLQHVRPDEPLSVCESGETAQKLCLCRKRNLEQVRLNQMGKNRACLCAREPSRSR</sequence>
<evidence type="ECO:0000313" key="1">
    <source>
        <dbReference type="EMBL" id="KAL1266916.1"/>
    </source>
</evidence>
<organism evidence="1 2">
    <name type="scientific">Cirrhinus molitorella</name>
    <name type="common">mud carp</name>
    <dbReference type="NCBI Taxonomy" id="172907"/>
    <lineage>
        <taxon>Eukaryota</taxon>
        <taxon>Metazoa</taxon>
        <taxon>Chordata</taxon>
        <taxon>Craniata</taxon>
        <taxon>Vertebrata</taxon>
        <taxon>Euteleostomi</taxon>
        <taxon>Actinopterygii</taxon>
        <taxon>Neopterygii</taxon>
        <taxon>Teleostei</taxon>
        <taxon>Ostariophysi</taxon>
        <taxon>Cypriniformes</taxon>
        <taxon>Cyprinidae</taxon>
        <taxon>Labeoninae</taxon>
        <taxon>Labeonini</taxon>
        <taxon>Cirrhinus</taxon>
    </lineage>
</organism>
<dbReference type="Proteomes" id="UP001558613">
    <property type="component" value="Unassembled WGS sequence"/>
</dbReference>
<comment type="caution">
    <text evidence="1">The sequence shown here is derived from an EMBL/GenBank/DDBJ whole genome shotgun (WGS) entry which is preliminary data.</text>
</comment>